<keyword evidence="11" id="KW-1185">Reference proteome</keyword>
<accession>A0ABR8Q872</accession>
<evidence type="ECO:0000256" key="6">
    <source>
        <dbReference type="ARBA" id="ARBA00023012"/>
    </source>
</evidence>
<dbReference type="InterPro" id="IPR003661">
    <property type="entry name" value="HisK_dim/P_dom"/>
</dbReference>
<organism evidence="10 11">
    <name type="scientific">Clostridium gallinarum</name>
    <dbReference type="NCBI Taxonomy" id="2762246"/>
    <lineage>
        <taxon>Bacteria</taxon>
        <taxon>Bacillati</taxon>
        <taxon>Bacillota</taxon>
        <taxon>Clostridia</taxon>
        <taxon>Eubacteriales</taxon>
        <taxon>Clostridiaceae</taxon>
        <taxon>Clostridium</taxon>
    </lineage>
</organism>
<dbReference type="InterPro" id="IPR000014">
    <property type="entry name" value="PAS"/>
</dbReference>
<dbReference type="CDD" id="cd00082">
    <property type="entry name" value="HisKA"/>
    <property type="match status" value="1"/>
</dbReference>
<feature type="coiled-coil region" evidence="7">
    <location>
        <begin position="81"/>
        <end position="111"/>
    </location>
</feature>
<keyword evidence="8" id="KW-0472">Membrane</keyword>
<name>A0ABR8Q872_9CLOT</name>
<evidence type="ECO:0000256" key="1">
    <source>
        <dbReference type="ARBA" id="ARBA00000085"/>
    </source>
</evidence>
<evidence type="ECO:0000256" key="3">
    <source>
        <dbReference type="ARBA" id="ARBA00022553"/>
    </source>
</evidence>
<dbReference type="SUPFAM" id="SSF55874">
    <property type="entry name" value="ATPase domain of HSP90 chaperone/DNA topoisomerase II/histidine kinase"/>
    <property type="match status" value="1"/>
</dbReference>
<dbReference type="InterPro" id="IPR035965">
    <property type="entry name" value="PAS-like_dom_sf"/>
</dbReference>
<evidence type="ECO:0000313" key="10">
    <source>
        <dbReference type="EMBL" id="MBD7916639.1"/>
    </source>
</evidence>
<dbReference type="Proteomes" id="UP000640335">
    <property type="component" value="Unassembled WGS sequence"/>
</dbReference>
<dbReference type="GO" id="GO:0016301">
    <property type="term" value="F:kinase activity"/>
    <property type="evidence" value="ECO:0007669"/>
    <property type="project" value="UniProtKB-KW"/>
</dbReference>
<dbReference type="InterPro" id="IPR036890">
    <property type="entry name" value="HATPase_C_sf"/>
</dbReference>
<protein>
    <recommendedName>
        <fullName evidence="2">histidine kinase</fullName>
        <ecNumber evidence="2">2.7.13.3</ecNumber>
    </recommendedName>
</protein>
<keyword evidence="6" id="KW-0902">Two-component regulatory system</keyword>
<dbReference type="InterPro" id="IPR005467">
    <property type="entry name" value="His_kinase_dom"/>
</dbReference>
<keyword evidence="7" id="KW-0175">Coiled coil</keyword>
<dbReference type="PRINTS" id="PR00344">
    <property type="entry name" value="BCTRLSENSOR"/>
</dbReference>
<dbReference type="EC" id="2.7.13.3" evidence="2"/>
<keyword evidence="5 10" id="KW-0418">Kinase</keyword>
<feature type="transmembrane region" description="Helical" evidence="8">
    <location>
        <begin position="41"/>
        <end position="59"/>
    </location>
</feature>
<dbReference type="PANTHER" id="PTHR43711">
    <property type="entry name" value="TWO-COMPONENT HISTIDINE KINASE"/>
    <property type="match status" value="1"/>
</dbReference>
<dbReference type="InterPro" id="IPR050736">
    <property type="entry name" value="Sensor_HK_Regulatory"/>
</dbReference>
<dbReference type="PANTHER" id="PTHR43711:SF26">
    <property type="entry name" value="SENSOR HISTIDINE KINASE RCSC"/>
    <property type="match status" value="1"/>
</dbReference>
<dbReference type="InterPro" id="IPR004358">
    <property type="entry name" value="Sig_transdc_His_kin-like_C"/>
</dbReference>
<reference evidence="10 11" key="1">
    <citation type="submission" date="2020-08" db="EMBL/GenBank/DDBJ databases">
        <title>A Genomic Blueprint of the Chicken Gut Microbiome.</title>
        <authorList>
            <person name="Gilroy R."/>
            <person name="Ravi A."/>
            <person name="Getino M."/>
            <person name="Pursley I."/>
            <person name="Horton D.L."/>
            <person name="Alikhan N.-F."/>
            <person name="Baker D."/>
            <person name="Gharbi K."/>
            <person name="Hall N."/>
            <person name="Watson M."/>
            <person name="Adriaenssens E.M."/>
            <person name="Foster-Nyarko E."/>
            <person name="Jarju S."/>
            <person name="Secka A."/>
            <person name="Antonio M."/>
            <person name="Oren A."/>
            <person name="Chaudhuri R."/>
            <person name="La Ragione R.M."/>
            <person name="Hildebrand F."/>
            <person name="Pallen M.J."/>
        </authorList>
    </citation>
    <scope>NUCLEOTIDE SEQUENCE [LARGE SCALE GENOMIC DNA]</scope>
    <source>
        <strain evidence="10 11">Sa3CUN1</strain>
    </source>
</reference>
<comment type="caution">
    <text evidence="10">The sequence shown here is derived from an EMBL/GenBank/DDBJ whole genome shotgun (WGS) entry which is preliminary data.</text>
</comment>
<keyword evidence="8" id="KW-0812">Transmembrane</keyword>
<dbReference type="SMART" id="SM00387">
    <property type="entry name" value="HATPase_c"/>
    <property type="match status" value="1"/>
</dbReference>
<feature type="transmembrane region" description="Helical" evidence="8">
    <location>
        <begin position="12"/>
        <end position="35"/>
    </location>
</feature>
<comment type="catalytic activity">
    <reaction evidence="1">
        <text>ATP + protein L-histidine = ADP + protein N-phospho-L-histidine.</text>
        <dbReference type="EC" id="2.7.13.3"/>
    </reaction>
</comment>
<keyword evidence="3" id="KW-0597">Phosphoprotein</keyword>
<dbReference type="CDD" id="cd00075">
    <property type="entry name" value="HATPase"/>
    <property type="match status" value="1"/>
</dbReference>
<dbReference type="PROSITE" id="PS50109">
    <property type="entry name" value="HIS_KIN"/>
    <property type="match status" value="1"/>
</dbReference>
<dbReference type="SUPFAM" id="SSF55785">
    <property type="entry name" value="PYP-like sensor domain (PAS domain)"/>
    <property type="match status" value="1"/>
</dbReference>
<gene>
    <name evidence="10" type="ORF">H9660_16040</name>
</gene>
<dbReference type="Pfam" id="PF02518">
    <property type="entry name" value="HATPase_c"/>
    <property type="match status" value="1"/>
</dbReference>
<evidence type="ECO:0000259" key="9">
    <source>
        <dbReference type="PROSITE" id="PS50109"/>
    </source>
</evidence>
<dbReference type="EMBL" id="JACSQZ010000120">
    <property type="protein sequence ID" value="MBD7916639.1"/>
    <property type="molecule type" value="Genomic_DNA"/>
</dbReference>
<proteinExistence type="predicted"/>
<evidence type="ECO:0000256" key="8">
    <source>
        <dbReference type="SAM" id="Phobius"/>
    </source>
</evidence>
<dbReference type="SUPFAM" id="SSF47384">
    <property type="entry name" value="Homodimeric domain of signal transducing histidine kinase"/>
    <property type="match status" value="1"/>
</dbReference>
<evidence type="ECO:0000256" key="7">
    <source>
        <dbReference type="SAM" id="Coils"/>
    </source>
</evidence>
<dbReference type="Pfam" id="PF13188">
    <property type="entry name" value="PAS_8"/>
    <property type="match status" value="1"/>
</dbReference>
<keyword evidence="8" id="KW-1133">Transmembrane helix</keyword>
<sequence length="449" mass="52815">MKDYVKVDLLNLNIILTTIDYVIKILATKFFIYNIDKFSDLIMQIVFISTLIAIIVNITKENYNFIFKETIDTNKHLEYINREIIKNNYKLEEAFQELKDKQSLYKEFLEKLPNPIVIINDKSRIIYCNPQFLNEIKVKNLRQVVNKKIDNYIDFKYNLKKLTKDYKNLPKTSNIKINNKKMEARLFDLDNEELEYIILFKDLTEEIKLSEIKEEFENIKVREEIKKNFLSNISHDLKIPVNVIYSAIQLEKILIDNNDIEKIKMYNEISKQNCFILTKFTNNLIDISKIDSENLEVNFILGNIVKFVEDYIYSLSPYINNSGLEISFDTDEEEIYIYFDKEMMQRVILNLISNSIKFTKVKGMISIYIKNYEDYVEIEISDNGIGMSKEFINKAFIKYEMEDRGKNSNSTGFGVGLFVVYNLIKAQSGSIDISSKVGQGTTFIIKLNK</sequence>
<evidence type="ECO:0000256" key="2">
    <source>
        <dbReference type="ARBA" id="ARBA00012438"/>
    </source>
</evidence>
<evidence type="ECO:0000256" key="4">
    <source>
        <dbReference type="ARBA" id="ARBA00022679"/>
    </source>
</evidence>
<dbReference type="Gene3D" id="3.30.450.20">
    <property type="entry name" value="PAS domain"/>
    <property type="match status" value="1"/>
</dbReference>
<evidence type="ECO:0000256" key="5">
    <source>
        <dbReference type="ARBA" id="ARBA00022777"/>
    </source>
</evidence>
<dbReference type="InterPro" id="IPR036097">
    <property type="entry name" value="HisK_dim/P_sf"/>
</dbReference>
<feature type="domain" description="Histidine kinase" evidence="9">
    <location>
        <begin position="232"/>
        <end position="449"/>
    </location>
</feature>
<dbReference type="Gene3D" id="1.10.287.130">
    <property type="match status" value="1"/>
</dbReference>
<evidence type="ECO:0000313" key="11">
    <source>
        <dbReference type="Proteomes" id="UP000640335"/>
    </source>
</evidence>
<dbReference type="InterPro" id="IPR003594">
    <property type="entry name" value="HATPase_dom"/>
</dbReference>
<keyword evidence="4" id="KW-0808">Transferase</keyword>
<dbReference type="Gene3D" id="3.30.565.10">
    <property type="entry name" value="Histidine kinase-like ATPase, C-terminal domain"/>
    <property type="match status" value="1"/>
</dbReference>